<dbReference type="EMBL" id="FOGO01000004">
    <property type="protein sequence ID" value="SER83116.1"/>
    <property type="molecule type" value="Genomic_DNA"/>
</dbReference>
<name>A0A1H9SDJ1_9ACTN</name>
<dbReference type="RefSeq" id="WP_075000215.1">
    <property type="nucleotide sequence ID" value="NZ_CBDQZE010000008.1"/>
</dbReference>
<protein>
    <submittedName>
        <fullName evidence="1">Uncharacterized protein</fullName>
    </submittedName>
</protein>
<organism evidence="1 2">
    <name type="scientific">Streptomyces qinglanensis</name>
    <dbReference type="NCBI Taxonomy" id="943816"/>
    <lineage>
        <taxon>Bacteria</taxon>
        <taxon>Bacillati</taxon>
        <taxon>Actinomycetota</taxon>
        <taxon>Actinomycetes</taxon>
        <taxon>Kitasatosporales</taxon>
        <taxon>Streptomycetaceae</taxon>
        <taxon>Streptomyces</taxon>
    </lineage>
</organism>
<keyword evidence="2" id="KW-1185">Reference proteome</keyword>
<reference evidence="2" key="1">
    <citation type="submission" date="2016-10" db="EMBL/GenBank/DDBJ databases">
        <authorList>
            <person name="Varghese N."/>
            <person name="Submissions S."/>
        </authorList>
    </citation>
    <scope>NUCLEOTIDE SEQUENCE [LARGE SCALE GENOMIC DNA]</scope>
    <source>
        <strain evidence="2">CGMCC 4.6825</strain>
    </source>
</reference>
<dbReference type="AlphaFoldDB" id="A0A1H9SDJ1"/>
<proteinExistence type="predicted"/>
<evidence type="ECO:0000313" key="2">
    <source>
        <dbReference type="Proteomes" id="UP000182841"/>
    </source>
</evidence>
<dbReference type="OrthoDB" id="4224386at2"/>
<sequence length="118" mass="13424">MDHRDADPADAWPLPPVWMWGCEKCTDLYKAMKHALDVTNAAREEYGPTFDCDPFDTVLTSQIRLAEHLATEHTDDIPASYPECAKCTSPEMVHLPHRFVLEHRARHLFAPPSVVDLL</sequence>
<accession>A0A1H9SDJ1</accession>
<dbReference type="Proteomes" id="UP000182841">
    <property type="component" value="Unassembled WGS sequence"/>
</dbReference>
<gene>
    <name evidence="1" type="ORF">SAMN05421870_104462</name>
</gene>
<evidence type="ECO:0000313" key="1">
    <source>
        <dbReference type="EMBL" id="SER83116.1"/>
    </source>
</evidence>